<dbReference type="RefSeq" id="WP_013079235.1">
    <property type="nucleotide sequence ID" value="NZ_CP027850.1"/>
</dbReference>
<keyword evidence="1" id="KW-0732">Signal</keyword>
<organism evidence="3 4">
    <name type="scientific">Caulobacter segnis</name>
    <dbReference type="NCBI Taxonomy" id="88688"/>
    <lineage>
        <taxon>Bacteria</taxon>
        <taxon>Pseudomonadati</taxon>
        <taxon>Pseudomonadota</taxon>
        <taxon>Alphaproteobacteria</taxon>
        <taxon>Caulobacterales</taxon>
        <taxon>Caulobacteraceae</taxon>
        <taxon>Caulobacter</taxon>
    </lineage>
</organism>
<evidence type="ECO:0000256" key="1">
    <source>
        <dbReference type="SAM" id="SignalP"/>
    </source>
</evidence>
<dbReference type="InterPro" id="IPR010496">
    <property type="entry name" value="AL/BT2_dom"/>
</dbReference>
<dbReference type="Pfam" id="PF06439">
    <property type="entry name" value="3keto-disac_hyd"/>
    <property type="match status" value="1"/>
</dbReference>
<dbReference type="EMBL" id="CP027850">
    <property type="protein sequence ID" value="AVQ02296.1"/>
    <property type="molecule type" value="Genomic_DNA"/>
</dbReference>
<feature type="chain" id="PRO_5047041242" evidence="1">
    <location>
        <begin position="23"/>
        <end position="259"/>
    </location>
</feature>
<sequence length="259" mass="27845">MIRILLRAFGLVGLFASSSALAQARPEDTEVWNPKPMLVAPAAVVGEAPSGAIVLFDGKSLEQWVSSQDKSPAAWTVANGAVTVDKAKGNIETKRAFQDYQLHLEWLIPADIDGSGQGRGNSGVFLASTGPRDAGYEVQILDSFENQTYVNGQAASVYKQHPPLANASRKPGEWQTYDIVWRAPRFNAAGGLASPATVTVLHNGVLVQDNAVLAGETVYIGKPSYKPHGPAPIKLQAHGDPSRPISFRNIWVRELSPRP</sequence>
<dbReference type="Proteomes" id="UP000240527">
    <property type="component" value="Chromosome"/>
</dbReference>
<evidence type="ECO:0000313" key="3">
    <source>
        <dbReference type="EMBL" id="AVQ02296.1"/>
    </source>
</evidence>
<gene>
    <name evidence="3" type="ORF">B7G68_10820</name>
</gene>
<accession>A0ABM6THM5</accession>
<protein>
    <submittedName>
        <fullName evidence="3">DUF1080 domain-containing protein</fullName>
    </submittedName>
</protein>
<name>A0ABM6THM5_9CAUL</name>
<keyword evidence="4" id="KW-1185">Reference proteome</keyword>
<reference evidence="3 4" key="1">
    <citation type="journal article" date="2015" name="Biotechnol. Bioeng.">
        <title>Genome sequence and phenotypic characterization of Caulobacter segnis.</title>
        <authorList>
            <person name="Patel S."/>
            <person name="Fletcher B."/>
            <person name="Scott D.C."/>
            <person name="Ely B."/>
        </authorList>
    </citation>
    <scope>NUCLEOTIDE SEQUENCE [LARGE SCALE GENOMIC DNA]</scope>
    <source>
        <strain evidence="3 4">TK0059</strain>
    </source>
</reference>
<proteinExistence type="predicted"/>
<evidence type="ECO:0000313" key="4">
    <source>
        <dbReference type="Proteomes" id="UP000240527"/>
    </source>
</evidence>
<evidence type="ECO:0000259" key="2">
    <source>
        <dbReference type="Pfam" id="PF06439"/>
    </source>
</evidence>
<feature type="signal peptide" evidence="1">
    <location>
        <begin position="1"/>
        <end position="22"/>
    </location>
</feature>
<feature type="domain" description="3-keto-alpha-glucoside-1,2-lyase/3-keto-2-hydroxy-glucal hydratase" evidence="2">
    <location>
        <begin position="51"/>
        <end position="253"/>
    </location>
</feature>
<dbReference type="Gene3D" id="2.60.120.560">
    <property type="entry name" value="Exo-inulinase, domain 1"/>
    <property type="match status" value="1"/>
</dbReference>